<dbReference type="Proteomes" id="UP000267096">
    <property type="component" value="Unassembled WGS sequence"/>
</dbReference>
<evidence type="ECO:0000313" key="1">
    <source>
        <dbReference type="EMBL" id="VDK30147.1"/>
    </source>
</evidence>
<protein>
    <submittedName>
        <fullName evidence="1">Uncharacterized protein</fullName>
    </submittedName>
</protein>
<name>A0A3P6PAR8_ANISI</name>
<proteinExistence type="predicted"/>
<dbReference type="AlphaFoldDB" id="A0A3P6PAR8"/>
<organism evidence="1 2">
    <name type="scientific">Anisakis simplex</name>
    <name type="common">Herring worm</name>
    <dbReference type="NCBI Taxonomy" id="6269"/>
    <lineage>
        <taxon>Eukaryota</taxon>
        <taxon>Metazoa</taxon>
        <taxon>Ecdysozoa</taxon>
        <taxon>Nematoda</taxon>
        <taxon>Chromadorea</taxon>
        <taxon>Rhabditida</taxon>
        <taxon>Spirurina</taxon>
        <taxon>Ascaridomorpha</taxon>
        <taxon>Ascaridoidea</taxon>
        <taxon>Anisakidae</taxon>
        <taxon>Anisakis</taxon>
        <taxon>Anisakis simplex complex</taxon>
    </lineage>
</organism>
<sequence>MEQCEGSVIVLSFHAVASQMAVPPVKKKVQVKSNTLIAYNPTSAQND</sequence>
<dbReference type="EMBL" id="UYRR01019820">
    <property type="protein sequence ID" value="VDK30147.1"/>
    <property type="molecule type" value="Genomic_DNA"/>
</dbReference>
<gene>
    <name evidence="1" type="ORF">ASIM_LOCUS7824</name>
</gene>
<keyword evidence="2" id="KW-1185">Reference proteome</keyword>
<reference evidence="1 2" key="1">
    <citation type="submission" date="2018-11" db="EMBL/GenBank/DDBJ databases">
        <authorList>
            <consortium name="Pathogen Informatics"/>
        </authorList>
    </citation>
    <scope>NUCLEOTIDE SEQUENCE [LARGE SCALE GENOMIC DNA]</scope>
</reference>
<accession>A0A3P6PAR8</accession>
<evidence type="ECO:0000313" key="2">
    <source>
        <dbReference type="Proteomes" id="UP000267096"/>
    </source>
</evidence>